<accession>A0AA86SWZ6</accession>
<dbReference type="PRINTS" id="PR00081">
    <property type="entry name" value="GDHRDH"/>
</dbReference>
<dbReference type="PANTHER" id="PTHR48476">
    <property type="entry name" value="SHORT-CHAIN DEHYDROGENASE TIC 32, CHLOROPLASTIC-LIKE"/>
    <property type="match status" value="1"/>
</dbReference>
<name>A0AA86SWZ6_9FABA</name>
<organism evidence="1 2">
    <name type="scientific">Sphenostylis stenocarpa</name>
    <dbReference type="NCBI Taxonomy" id="92480"/>
    <lineage>
        <taxon>Eukaryota</taxon>
        <taxon>Viridiplantae</taxon>
        <taxon>Streptophyta</taxon>
        <taxon>Embryophyta</taxon>
        <taxon>Tracheophyta</taxon>
        <taxon>Spermatophyta</taxon>
        <taxon>Magnoliopsida</taxon>
        <taxon>eudicotyledons</taxon>
        <taxon>Gunneridae</taxon>
        <taxon>Pentapetalae</taxon>
        <taxon>rosids</taxon>
        <taxon>fabids</taxon>
        <taxon>Fabales</taxon>
        <taxon>Fabaceae</taxon>
        <taxon>Papilionoideae</taxon>
        <taxon>50 kb inversion clade</taxon>
        <taxon>NPAAA clade</taxon>
        <taxon>indigoferoid/millettioid clade</taxon>
        <taxon>Phaseoleae</taxon>
        <taxon>Sphenostylis</taxon>
    </lineage>
</organism>
<dbReference type="InterPro" id="IPR055280">
    <property type="entry name" value="TIC32"/>
</dbReference>
<dbReference type="InterPro" id="IPR002347">
    <property type="entry name" value="SDR_fam"/>
</dbReference>
<protein>
    <recommendedName>
        <fullName evidence="3">Short-chain dehydrogenase TIC 32, chloroplastic-like</fullName>
    </recommendedName>
</protein>
<dbReference type="SUPFAM" id="SSF51735">
    <property type="entry name" value="NAD(P)-binding Rossmann-fold domains"/>
    <property type="match status" value="1"/>
</dbReference>
<feature type="non-terminal residue" evidence="1">
    <location>
        <position position="187"/>
    </location>
</feature>
<dbReference type="InterPro" id="IPR036291">
    <property type="entry name" value="NAD(P)-bd_dom_sf"/>
</dbReference>
<dbReference type="Gramene" id="rna-AYBTSS11_LOCUS15499">
    <property type="protein sequence ID" value="CAJ1952814.1"/>
    <property type="gene ID" value="gene-AYBTSS11_LOCUS15499"/>
</dbReference>
<dbReference type="Proteomes" id="UP001189624">
    <property type="component" value="Chromosome 4"/>
</dbReference>
<dbReference type="Pfam" id="PF00106">
    <property type="entry name" value="adh_short"/>
    <property type="match status" value="1"/>
</dbReference>
<keyword evidence="2" id="KW-1185">Reference proteome</keyword>
<dbReference type="EMBL" id="OY731401">
    <property type="protein sequence ID" value="CAJ1952814.1"/>
    <property type="molecule type" value="Genomic_DNA"/>
</dbReference>
<dbReference type="Gene3D" id="3.40.50.720">
    <property type="entry name" value="NAD(P)-binding Rossmann-like Domain"/>
    <property type="match status" value="1"/>
</dbReference>
<proteinExistence type="predicted"/>
<dbReference type="PANTHER" id="PTHR48476:SF1">
    <property type="entry name" value="SHORT-CHAIN DEHYDROGENASE TIC 32, CHLOROPLASTIC-LIKE"/>
    <property type="match status" value="1"/>
</dbReference>
<evidence type="ECO:0000313" key="2">
    <source>
        <dbReference type="Proteomes" id="UP001189624"/>
    </source>
</evidence>
<reference evidence="1" key="1">
    <citation type="submission" date="2023-10" db="EMBL/GenBank/DDBJ databases">
        <authorList>
            <person name="Domelevo Entfellner J.-B."/>
        </authorList>
    </citation>
    <scope>NUCLEOTIDE SEQUENCE</scope>
</reference>
<sequence>MCRRGGSAFSSSSTAEQVTRGIDATSLTAIVTGASSGIGAETTRVLAMRGVHVIMGVRNMVTAKDVREEILKEIPSAKVDAMELDLSSLASIRKFASEFISSGLPLNILINNAGIFGTPFMLSKDNIELQFATNHIGHFLLTNLLLDTMKKTTLESKKEGRIINVSSAGHRCSYRAGIRFDKINDKS</sequence>
<dbReference type="AlphaFoldDB" id="A0AA86SWZ6"/>
<gene>
    <name evidence="1" type="ORF">AYBTSS11_LOCUS15499</name>
</gene>
<evidence type="ECO:0000313" key="1">
    <source>
        <dbReference type="EMBL" id="CAJ1952814.1"/>
    </source>
</evidence>
<evidence type="ECO:0008006" key="3">
    <source>
        <dbReference type="Google" id="ProtNLM"/>
    </source>
</evidence>